<comment type="caution">
    <text evidence="1">The sequence shown here is derived from an EMBL/GenBank/DDBJ whole genome shotgun (WGS) entry which is preliminary data.</text>
</comment>
<protein>
    <recommendedName>
        <fullName evidence="3">NRDE family protein</fullName>
    </recommendedName>
</protein>
<dbReference type="InterPro" id="IPR008551">
    <property type="entry name" value="TANGO2"/>
</dbReference>
<accession>A0A917Z0G6</accession>
<evidence type="ECO:0008006" key="3">
    <source>
        <dbReference type="Google" id="ProtNLM"/>
    </source>
</evidence>
<proteinExistence type="predicted"/>
<dbReference type="PANTHER" id="PTHR17985">
    <property type="entry name" value="SER/THR-RICH PROTEIN T10 IN DGCR REGION"/>
    <property type="match status" value="1"/>
</dbReference>
<dbReference type="Proteomes" id="UP000606935">
    <property type="component" value="Unassembled WGS sequence"/>
</dbReference>
<reference evidence="1" key="1">
    <citation type="journal article" date="2014" name="Int. J. Syst. Evol. Microbiol.">
        <title>Complete genome sequence of Corynebacterium casei LMG S-19264T (=DSM 44701T), isolated from a smear-ripened cheese.</title>
        <authorList>
            <consortium name="US DOE Joint Genome Institute (JGI-PGF)"/>
            <person name="Walter F."/>
            <person name="Albersmeier A."/>
            <person name="Kalinowski J."/>
            <person name="Ruckert C."/>
        </authorList>
    </citation>
    <scope>NUCLEOTIDE SEQUENCE</scope>
    <source>
        <strain evidence="1">CGMCC 1.7086</strain>
    </source>
</reference>
<name>A0A917Z0G6_9ALTE</name>
<evidence type="ECO:0000313" key="2">
    <source>
        <dbReference type="Proteomes" id="UP000606935"/>
    </source>
</evidence>
<dbReference type="AlphaFoldDB" id="A0A917Z0G6"/>
<organism evidence="1 2">
    <name type="scientific">Bowmanella pacifica</name>
    <dbReference type="NCBI Taxonomy" id="502051"/>
    <lineage>
        <taxon>Bacteria</taxon>
        <taxon>Pseudomonadati</taxon>
        <taxon>Pseudomonadota</taxon>
        <taxon>Gammaproteobacteria</taxon>
        <taxon>Alteromonadales</taxon>
        <taxon>Alteromonadaceae</taxon>
        <taxon>Bowmanella</taxon>
    </lineage>
</organism>
<gene>
    <name evidence="1" type="ORF">GCM10010982_25430</name>
</gene>
<keyword evidence="2" id="KW-1185">Reference proteome</keyword>
<dbReference type="EMBL" id="BMLS01000003">
    <property type="protein sequence ID" value="GGO70877.1"/>
    <property type="molecule type" value="Genomic_DNA"/>
</dbReference>
<dbReference type="PANTHER" id="PTHR17985:SF8">
    <property type="entry name" value="TRANSPORT AND GOLGI ORGANIZATION PROTEIN 2 HOMOLOG"/>
    <property type="match status" value="1"/>
</dbReference>
<reference evidence="1" key="2">
    <citation type="submission" date="2020-09" db="EMBL/GenBank/DDBJ databases">
        <authorList>
            <person name="Sun Q."/>
            <person name="Zhou Y."/>
        </authorList>
    </citation>
    <scope>NUCLEOTIDE SEQUENCE</scope>
    <source>
        <strain evidence="1">CGMCC 1.7086</strain>
    </source>
</reference>
<evidence type="ECO:0000313" key="1">
    <source>
        <dbReference type="EMBL" id="GGO70877.1"/>
    </source>
</evidence>
<dbReference type="Pfam" id="PF05742">
    <property type="entry name" value="TANGO2"/>
    <property type="match status" value="1"/>
</dbReference>
<dbReference type="RefSeq" id="WP_188695607.1">
    <property type="nucleotide sequence ID" value="NZ_BMLS01000003.1"/>
</dbReference>
<sequence>MCILFVAVRQHPEYPLLIAANRDEFHNRPTQASAFWPEQPQILAGRDLQGGGTWMGVNRQGRIAALTNIRAPATFVADKPSRGHLVSHYLADTPPADYAQWLAQHRNDYNGYNLLFGDWQSLAVYNNHSNALTSLEPGIYGLSNADLHSPWPKTSQGVAALTAYCQRGDTDIETLFSLLRNDTQAEDAALPDTGVPKDWEKRLSSIFICSEEYGTRTSTLLLINRHHQLSWYERSFLPSGAVYNNVSQHLQISDYL</sequence>